<accession>A0ACD3T411</accession>
<proteinExistence type="predicted"/>
<dbReference type="EMBL" id="PZOJ01000019">
    <property type="protein sequence ID" value="TMX76818.1"/>
    <property type="molecule type" value="Genomic_DNA"/>
</dbReference>
<comment type="caution">
    <text evidence="1">The sequence shown here is derived from an EMBL/GenBank/DDBJ whole genome shotgun (WGS) entry which is preliminary data.</text>
</comment>
<dbReference type="Proteomes" id="UP000718715">
    <property type="component" value="Unassembled WGS sequence"/>
</dbReference>
<gene>
    <name evidence="1" type="ORF">DA092_06715</name>
</gene>
<evidence type="ECO:0000313" key="1">
    <source>
        <dbReference type="EMBL" id="TMX76818.1"/>
    </source>
</evidence>
<keyword evidence="2" id="KW-1185">Reference proteome</keyword>
<protein>
    <submittedName>
        <fullName evidence="1">Uncharacterized protein</fullName>
    </submittedName>
</protein>
<reference evidence="1" key="1">
    <citation type="submission" date="2018-03" db="EMBL/GenBank/DDBJ databases">
        <title>Genomic characterization of a polymicrobial infection associated with a disease outbreak in Pacific white shrimp (Litopenaeus vannamei).</title>
        <authorList>
            <person name="Turner J.W."/>
            <person name="Bachand P.T."/>
            <person name="Tallman J."/>
            <person name="Elledge N.C."/>
            <person name="Pinnell L.J."/>
            <person name="Laughlin R.C."/>
            <person name="Zimba P.V."/>
        </authorList>
    </citation>
    <scope>NUCLEOTIDE SEQUENCE</scope>
    <source>
        <strain evidence="1">Hep-2b-22</strain>
    </source>
</reference>
<sequence>MARKRKVAKVIKPTPSNNIEALSIDNVVLRTSNGVKFHLKRLRYRGVPKLSNDGKGKFRKSEALAHANRDDLIRNIHRLLSRNDGLITNTELTLLNSGAVSYFKYIDDNTPEINPFSFEAMESCLKHYNQLRLNGENRSAATHVQRFLSYFLDKMGEIELKRKLPDVSAFDADGRLGAYDIESELKPVAKVLIRGYTAFSSHIKNNTTPTRHPFYDEELFNRMANDEGWDKYRIGVNKSAFKKSLQVSSAAKNEGKADEDTLLKILIFNQASRCALFLFLMLTGMNDSVLKMMKRSDVSFLPIGAGRFIFNGVKGRAGYKETDNALGFSKRTKGLIEEWLLISETIYSFMGEKSIDRLPLIPYIDPKLKIKNFSHTGSNPRDINNLITKILPFRINATRFRKTKSDILMRVTEDMYIVSQGLNNTIDVVAKSYSSGVESTHNSNVMAAMEAQASIAKGVAIDKAISDAKVLHSDILSEYDYKERLKRAEIPVTTITPSGVRCGKNKGKATKTERKNKQLNIKPSSNKCTNFLECFDCDSHILVASISDIWLMLTFKTRVDELKEISAYNSVPKDKLSKLQNILSRTLERYKSKSPDNYLSAENRFEKQGSHPLYANLKLLVNALEVM</sequence>
<evidence type="ECO:0000313" key="2">
    <source>
        <dbReference type="Proteomes" id="UP000718715"/>
    </source>
</evidence>
<name>A0ACD3T411_PHODM</name>
<organism evidence="1 2">
    <name type="scientific">Photobacterium damselae</name>
    <dbReference type="NCBI Taxonomy" id="38293"/>
    <lineage>
        <taxon>Bacteria</taxon>
        <taxon>Pseudomonadati</taxon>
        <taxon>Pseudomonadota</taxon>
        <taxon>Gammaproteobacteria</taxon>
        <taxon>Vibrionales</taxon>
        <taxon>Vibrionaceae</taxon>
        <taxon>Photobacterium</taxon>
    </lineage>
</organism>